<keyword evidence="6 7" id="KW-0408">Iron</keyword>
<accession>A0ABY8CEF8</accession>
<keyword evidence="10" id="KW-1185">Reference proteome</keyword>
<dbReference type="PANTHER" id="PTHR41536:SF1">
    <property type="entry name" value="PKHD-TYPE HYDROXYLASE YBIX"/>
    <property type="match status" value="1"/>
</dbReference>
<dbReference type="RefSeq" id="WP_275595426.1">
    <property type="nucleotide sequence ID" value="NZ_CP102381.1"/>
</dbReference>
<dbReference type="NCBIfam" id="NF003974">
    <property type="entry name" value="PRK05467.1-3"/>
    <property type="match status" value="1"/>
</dbReference>
<reference evidence="9 10" key="1">
    <citation type="submission" date="2022-06" db="EMBL/GenBank/DDBJ databases">
        <title>Thiomicrohabdus sp. nov, an obligately chemolithoautotrophic, sulfur-oxidizing bacterium isolated from beach of Guanyin Mountain. Amoy.</title>
        <authorList>
            <person name="Zhu H."/>
        </authorList>
    </citation>
    <scope>NUCLEOTIDE SEQUENCE [LARGE SCALE GENOMIC DNA]</scope>
    <source>
        <strain evidence="9 10">XGS-01</strain>
    </source>
</reference>
<evidence type="ECO:0000256" key="1">
    <source>
        <dbReference type="ARBA" id="ARBA00001961"/>
    </source>
</evidence>
<evidence type="ECO:0000313" key="9">
    <source>
        <dbReference type="EMBL" id="WEJ63172.1"/>
    </source>
</evidence>
<evidence type="ECO:0000256" key="5">
    <source>
        <dbReference type="ARBA" id="ARBA00023002"/>
    </source>
</evidence>
<feature type="domain" description="Fe2OG dioxygenase" evidence="8">
    <location>
        <begin position="78"/>
        <end position="178"/>
    </location>
</feature>
<dbReference type="Pfam" id="PF18331">
    <property type="entry name" value="PKHD_C"/>
    <property type="match status" value="1"/>
</dbReference>
<feature type="binding site" evidence="7">
    <location>
        <position position="169"/>
    </location>
    <ligand>
        <name>2-oxoglutarate</name>
        <dbReference type="ChEBI" id="CHEBI:16810"/>
    </ligand>
</feature>
<dbReference type="SUPFAM" id="SSF51197">
    <property type="entry name" value="Clavaminate synthase-like"/>
    <property type="match status" value="1"/>
</dbReference>
<keyword evidence="3 7" id="KW-0847">Vitamin C</keyword>
<keyword evidence="5 7" id="KW-0560">Oxidoreductase</keyword>
<dbReference type="EMBL" id="CP102381">
    <property type="protein sequence ID" value="WEJ63172.1"/>
    <property type="molecule type" value="Genomic_DNA"/>
</dbReference>
<dbReference type="InterPro" id="IPR005123">
    <property type="entry name" value="Oxoglu/Fe-dep_dioxygenase_dom"/>
</dbReference>
<dbReference type="SMART" id="SM00702">
    <property type="entry name" value="P4Hc"/>
    <property type="match status" value="1"/>
</dbReference>
<evidence type="ECO:0000256" key="3">
    <source>
        <dbReference type="ARBA" id="ARBA00022896"/>
    </source>
</evidence>
<dbReference type="InterPro" id="IPR006620">
    <property type="entry name" value="Pro_4_hyd_alph"/>
</dbReference>
<dbReference type="GO" id="GO:0051213">
    <property type="term" value="F:dioxygenase activity"/>
    <property type="evidence" value="ECO:0007669"/>
    <property type="project" value="UniProtKB-KW"/>
</dbReference>
<dbReference type="Gene3D" id="2.60.120.620">
    <property type="entry name" value="q2cbj1_9rhob like domain"/>
    <property type="match status" value="1"/>
</dbReference>
<evidence type="ECO:0000256" key="2">
    <source>
        <dbReference type="ARBA" id="ARBA00022723"/>
    </source>
</evidence>
<name>A0ABY8CEF8_9GAMM</name>
<keyword evidence="4 7" id="KW-0223">Dioxygenase</keyword>
<sequence>MFTIIENVLTQQEVAELLEQMQKSVWIGGAKTAGNLAKNVKQNLQLDDENKITKSLSQRVEQRLMQNPDFISKALPNVFYPPKFNLYQDGGFYGAHVDSAVLTHPYNGQSIRADLSATLFLNQPDSYQGGELQIDTGMGVQEIKLKAGDMILYSSGALHQVLPVTAGQRIASFMWIQSLIKNDYQRTLLNQLDESIQGLRQHFGVQSQHTELLQLSELYHNLLRLWSET</sequence>
<evidence type="ECO:0000313" key="10">
    <source>
        <dbReference type="Proteomes" id="UP001222275"/>
    </source>
</evidence>
<organism evidence="9 10">
    <name type="scientific">Thiomicrorhabdus lithotrophica</name>
    <dbReference type="NCBI Taxonomy" id="2949997"/>
    <lineage>
        <taxon>Bacteria</taxon>
        <taxon>Pseudomonadati</taxon>
        <taxon>Pseudomonadota</taxon>
        <taxon>Gammaproteobacteria</taxon>
        <taxon>Thiotrichales</taxon>
        <taxon>Piscirickettsiaceae</taxon>
        <taxon>Thiomicrorhabdus</taxon>
    </lineage>
</organism>
<gene>
    <name evidence="9" type="ORF">NR989_02670</name>
</gene>
<dbReference type="Gene3D" id="4.10.860.20">
    <property type="entry name" value="Rabenosyn, Rab binding domain"/>
    <property type="match status" value="1"/>
</dbReference>
<evidence type="ECO:0000256" key="6">
    <source>
        <dbReference type="ARBA" id="ARBA00023004"/>
    </source>
</evidence>
<evidence type="ECO:0000259" key="8">
    <source>
        <dbReference type="PROSITE" id="PS51471"/>
    </source>
</evidence>
<dbReference type="PROSITE" id="PS51471">
    <property type="entry name" value="FE2OG_OXY"/>
    <property type="match status" value="1"/>
</dbReference>
<dbReference type="HAMAP" id="MF_00657">
    <property type="entry name" value="Hydroxyl_YbiX"/>
    <property type="match status" value="1"/>
</dbReference>
<dbReference type="Proteomes" id="UP001222275">
    <property type="component" value="Chromosome"/>
</dbReference>
<comment type="cofactor">
    <cofactor evidence="1 7">
        <name>L-ascorbate</name>
        <dbReference type="ChEBI" id="CHEBI:38290"/>
    </cofactor>
</comment>
<dbReference type="Pfam" id="PF13640">
    <property type="entry name" value="2OG-FeII_Oxy_3"/>
    <property type="match status" value="1"/>
</dbReference>
<protein>
    <submittedName>
        <fullName evidence="9">Fe2+-dependent dioxygenase</fullName>
    </submittedName>
</protein>
<dbReference type="NCBIfam" id="NF003975">
    <property type="entry name" value="PRK05467.1-4"/>
    <property type="match status" value="1"/>
</dbReference>
<dbReference type="PANTHER" id="PTHR41536">
    <property type="entry name" value="PKHD-TYPE HYDROXYLASE YBIX"/>
    <property type="match status" value="1"/>
</dbReference>
<feature type="binding site" evidence="7">
    <location>
        <position position="159"/>
    </location>
    <ligand>
        <name>Fe cation</name>
        <dbReference type="ChEBI" id="CHEBI:24875"/>
    </ligand>
</feature>
<feature type="binding site" evidence="7">
    <location>
        <position position="96"/>
    </location>
    <ligand>
        <name>Fe cation</name>
        <dbReference type="ChEBI" id="CHEBI:24875"/>
    </ligand>
</feature>
<feature type="binding site" evidence="7">
    <location>
        <position position="98"/>
    </location>
    <ligand>
        <name>Fe cation</name>
        <dbReference type="ChEBI" id="CHEBI:24875"/>
    </ligand>
</feature>
<evidence type="ECO:0000256" key="7">
    <source>
        <dbReference type="HAMAP-Rule" id="MF_00657"/>
    </source>
</evidence>
<dbReference type="InterPro" id="IPR023550">
    <property type="entry name" value="PKHD_hydroxylase"/>
</dbReference>
<evidence type="ECO:0000256" key="4">
    <source>
        <dbReference type="ARBA" id="ARBA00022964"/>
    </source>
</evidence>
<comment type="cofactor">
    <cofactor evidence="7">
        <name>Fe(2+)</name>
        <dbReference type="ChEBI" id="CHEBI:29033"/>
    </cofactor>
    <text evidence="7">Binds 1 Fe(2+) ion per subunit.</text>
</comment>
<dbReference type="InterPro" id="IPR041097">
    <property type="entry name" value="PKHD_C"/>
</dbReference>
<dbReference type="InterPro" id="IPR044862">
    <property type="entry name" value="Pro_4_hyd_alph_FE2OG_OXY"/>
</dbReference>
<proteinExistence type="inferred from homology"/>
<keyword evidence="2 7" id="KW-0479">Metal-binding</keyword>